<dbReference type="PROSITE" id="PS50088">
    <property type="entry name" value="ANK_REPEAT"/>
    <property type="match status" value="1"/>
</dbReference>
<dbReference type="GO" id="GO:0005765">
    <property type="term" value="C:lysosomal membrane"/>
    <property type="evidence" value="ECO:0007669"/>
    <property type="project" value="UniProtKB-SubCell"/>
</dbReference>
<gene>
    <name evidence="8" type="ORF">O3P69_004382</name>
</gene>
<feature type="compositionally biased region" description="Basic residues" evidence="7">
    <location>
        <begin position="341"/>
        <end position="380"/>
    </location>
</feature>
<evidence type="ECO:0000256" key="4">
    <source>
        <dbReference type="ARBA" id="ARBA00060863"/>
    </source>
</evidence>
<evidence type="ECO:0000256" key="3">
    <source>
        <dbReference type="ARBA" id="ARBA00023228"/>
    </source>
</evidence>
<dbReference type="PANTHER" id="PTHR31581">
    <property type="entry name" value="KICSTOR COMPLEX PROTEIN C12ORF66"/>
    <property type="match status" value="1"/>
</dbReference>
<keyword evidence="6" id="KW-0040">ANK repeat</keyword>
<dbReference type="SUPFAM" id="SSF48403">
    <property type="entry name" value="Ankyrin repeat"/>
    <property type="match status" value="1"/>
</dbReference>
<dbReference type="InterPro" id="IPR002110">
    <property type="entry name" value="Ankyrin_rpt"/>
</dbReference>
<reference evidence="8 9" key="1">
    <citation type="submission" date="2023-03" db="EMBL/GenBank/DDBJ databases">
        <title>High-quality genome of Scylla paramamosain provides insights in environmental adaptation.</title>
        <authorList>
            <person name="Zhang L."/>
        </authorList>
    </citation>
    <scope>NUCLEOTIDE SEQUENCE [LARGE SCALE GENOMIC DNA]</scope>
    <source>
        <strain evidence="8">LZ_2023a</strain>
        <tissue evidence="8">Muscle</tissue>
    </source>
</reference>
<evidence type="ECO:0000256" key="7">
    <source>
        <dbReference type="SAM" id="MobiDB-lite"/>
    </source>
</evidence>
<dbReference type="GO" id="GO:1904262">
    <property type="term" value="P:negative regulation of TORC1 signaling"/>
    <property type="evidence" value="ECO:0007669"/>
    <property type="project" value="TreeGrafter"/>
</dbReference>
<dbReference type="EMBL" id="JARAKH010000013">
    <property type="protein sequence ID" value="KAK8397573.1"/>
    <property type="molecule type" value="Genomic_DNA"/>
</dbReference>
<comment type="similarity">
    <text evidence="4">Belongs to the KICS2 family.</text>
</comment>
<dbReference type="Pfam" id="PF09404">
    <property type="entry name" value="C12orf66_like"/>
    <property type="match status" value="1"/>
</dbReference>
<dbReference type="GO" id="GO:0034198">
    <property type="term" value="P:cellular response to amino acid starvation"/>
    <property type="evidence" value="ECO:0007669"/>
    <property type="project" value="TreeGrafter"/>
</dbReference>
<dbReference type="InterPro" id="IPR036770">
    <property type="entry name" value="Ankyrin_rpt-contain_sf"/>
</dbReference>
<dbReference type="GO" id="GO:0042149">
    <property type="term" value="P:cellular response to glucose starvation"/>
    <property type="evidence" value="ECO:0007669"/>
    <property type="project" value="TreeGrafter"/>
</dbReference>
<feature type="repeat" description="ANK" evidence="6">
    <location>
        <begin position="88"/>
        <end position="120"/>
    </location>
</feature>
<feature type="region of interest" description="Disordered" evidence="7">
    <location>
        <begin position="220"/>
        <end position="247"/>
    </location>
</feature>
<keyword evidence="2" id="KW-0472">Membrane</keyword>
<comment type="subcellular location">
    <subcellularLocation>
        <location evidence="1">Lysosome membrane</location>
    </subcellularLocation>
</comment>
<dbReference type="SUPFAM" id="SSF158548">
    <property type="entry name" value="FLJ32549 domain-like"/>
    <property type="match status" value="1"/>
</dbReference>
<sequence length="881" mass="99745">MGCGMSSEAAAAIPDAANPDEALELALRHADKDALQRAIDTHANVNKMFKDSDGIEYSALHMAAKLNCRETIQKLVKLVSDVNRLDGRGDSALHIAARHNNGIAVKALAEGGVNLELLNRDKLTPLAVAITSNCPSAITELLQAGAKVDAGRDDLEAPLVTAAKVNNVDAILSLLQANAMYQSLMIPMPDGNESLNLAMWATTKGHTKVTEAIAVRESSAVTETEADVTQGKNADSPRQEGDGAEEIANQKVSLRMRIRPLNLRPMRHLKKLSRQKKRRQMRYLQMTNQKQRQKKHHQKKTLQQKIHLQKIHLQKIHLQKIHLKKIHLPKIHLQKIHLQKTRLQKTHQQKTRLQKTHQKKTHQQKTHQQKTHQQKTHQQKRNPQQKETHHPQTTRQKKMRQEGYNCVETRFLPLAPSLSVVTPPLRAPHDMAVAARQMGDSEDSILQGLLVYFSKFNYDKAKEQAEKERDLSRFSGSTVWHSLLSCVAQLAAVEKLYMNLSFLTAKGFLRKESSVRASYESLNLELNDLGYERRRCMGTNGNPPTSGSGTLGSPGCDGILRHLCSHLVLFIKARLQMISFYEKLLEASMSRMMNFEDLLTNVTEIGIKNSRNFHHPILTPIKTNFTYECDILIHLLRSQLEMQHWRFLPSLIHLHDAHSKLNSWHSAIQPKETKKYGFGSNFLKSSPLPALYQWLWQAKAAFVSKFSLYFHETLATQSSPAEMKALISRQGQACDYVSKIQSFQRKSDAVSVCLVFEAAGVEDYRGAGYHHPQESVSTPKGLDSYPAIFSYPNNKAQDRWPSIVMRINDRANELTLLDGVVCFFDQQIGSTYFLCRVDPKITIVVVFDAKKSEKDSYIKDFIYDLALQLRCNKVFTNLKPK</sequence>
<evidence type="ECO:0000313" key="8">
    <source>
        <dbReference type="EMBL" id="KAK8397573.1"/>
    </source>
</evidence>
<dbReference type="GO" id="GO:0061462">
    <property type="term" value="P:protein localization to lysosome"/>
    <property type="evidence" value="ECO:0007669"/>
    <property type="project" value="TreeGrafter"/>
</dbReference>
<dbReference type="Gene3D" id="1.10.3450.30">
    <property type="match status" value="1"/>
</dbReference>
<protein>
    <recommendedName>
        <fullName evidence="5">KICSTOR subunit 2</fullName>
    </recommendedName>
</protein>
<feature type="region of interest" description="Disordered" evidence="7">
    <location>
        <begin position="341"/>
        <end position="401"/>
    </location>
</feature>
<dbReference type="Pfam" id="PF12796">
    <property type="entry name" value="Ank_2"/>
    <property type="match status" value="1"/>
</dbReference>
<name>A0AAW0UBT3_SCYPA</name>
<proteinExistence type="inferred from homology"/>
<evidence type="ECO:0000256" key="5">
    <source>
        <dbReference type="ARBA" id="ARBA00072667"/>
    </source>
</evidence>
<keyword evidence="9" id="KW-1185">Reference proteome</keyword>
<dbReference type="FunFam" id="1.10.3450.30:FF:000001">
    <property type="entry name" value="KICSTOR complex protein C12orf66 homolog"/>
    <property type="match status" value="1"/>
</dbReference>
<dbReference type="PROSITE" id="PS50297">
    <property type="entry name" value="ANK_REP_REGION"/>
    <property type="match status" value="1"/>
</dbReference>
<evidence type="ECO:0000256" key="6">
    <source>
        <dbReference type="PROSITE-ProRule" id="PRU00023"/>
    </source>
</evidence>
<dbReference type="SMART" id="SM00248">
    <property type="entry name" value="ANK"/>
    <property type="match status" value="5"/>
</dbReference>
<comment type="caution">
    <text evidence="8">The sequence shown here is derived from an EMBL/GenBank/DDBJ whole genome shotgun (WGS) entry which is preliminary data.</text>
</comment>
<accession>A0AAW0UBT3</accession>
<dbReference type="InterPro" id="IPR018544">
    <property type="entry name" value="KICS_2"/>
</dbReference>
<dbReference type="InterPro" id="IPR038060">
    <property type="entry name" value="C12orf66-like_central_sf"/>
</dbReference>
<dbReference type="AlphaFoldDB" id="A0AAW0UBT3"/>
<dbReference type="Gene3D" id="1.25.40.20">
    <property type="entry name" value="Ankyrin repeat-containing domain"/>
    <property type="match status" value="1"/>
</dbReference>
<evidence type="ECO:0000256" key="2">
    <source>
        <dbReference type="ARBA" id="ARBA00023136"/>
    </source>
</evidence>
<dbReference type="PANTHER" id="PTHR31581:SF1">
    <property type="entry name" value="KICSTOR SUBUNIT 2"/>
    <property type="match status" value="1"/>
</dbReference>
<evidence type="ECO:0000256" key="1">
    <source>
        <dbReference type="ARBA" id="ARBA00004656"/>
    </source>
</evidence>
<organism evidence="8 9">
    <name type="scientific">Scylla paramamosain</name>
    <name type="common">Mud crab</name>
    <dbReference type="NCBI Taxonomy" id="85552"/>
    <lineage>
        <taxon>Eukaryota</taxon>
        <taxon>Metazoa</taxon>
        <taxon>Ecdysozoa</taxon>
        <taxon>Arthropoda</taxon>
        <taxon>Crustacea</taxon>
        <taxon>Multicrustacea</taxon>
        <taxon>Malacostraca</taxon>
        <taxon>Eumalacostraca</taxon>
        <taxon>Eucarida</taxon>
        <taxon>Decapoda</taxon>
        <taxon>Pleocyemata</taxon>
        <taxon>Brachyura</taxon>
        <taxon>Eubrachyura</taxon>
        <taxon>Portunoidea</taxon>
        <taxon>Portunidae</taxon>
        <taxon>Portuninae</taxon>
        <taxon>Scylla</taxon>
    </lineage>
</organism>
<evidence type="ECO:0000313" key="9">
    <source>
        <dbReference type="Proteomes" id="UP001487740"/>
    </source>
</evidence>
<dbReference type="SUPFAM" id="SSF160651">
    <property type="entry name" value="FLJ32549 C-terminal domain-like"/>
    <property type="match status" value="1"/>
</dbReference>
<dbReference type="Proteomes" id="UP001487740">
    <property type="component" value="Unassembled WGS sequence"/>
</dbReference>
<keyword evidence="3" id="KW-0458">Lysosome</keyword>